<accession>A0ABY9RPS2</accession>
<feature type="signal peptide" evidence="1">
    <location>
        <begin position="1"/>
        <end position="26"/>
    </location>
</feature>
<dbReference type="Proteomes" id="UP001181355">
    <property type="component" value="Chromosome"/>
</dbReference>
<feature type="chain" id="PRO_5046723474" evidence="1">
    <location>
        <begin position="27"/>
        <end position="165"/>
    </location>
</feature>
<evidence type="ECO:0000313" key="2">
    <source>
        <dbReference type="EMBL" id="WMW81986.1"/>
    </source>
</evidence>
<gene>
    <name evidence="2" type="ORF">RF679_06785</name>
</gene>
<evidence type="ECO:0000313" key="3">
    <source>
        <dbReference type="Proteomes" id="UP001181355"/>
    </source>
</evidence>
<keyword evidence="3" id="KW-1185">Reference proteome</keyword>
<organism evidence="2 3">
    <name type="scientific">Undibacterium cyanobacteriorum</name>
    <dbReference type="NCBI Taxonomy" id="3073561"/>
    <lineage>
        <taxon>Bacteria</taxon>
        <taxon>Pseudomonadati</taxon>
        <taxon>Pseudomonadota</taxon>
        <taxon>Betaproteobacteria</taxon>
        <taxon>Burkholderiales</taxon>
        <taxon>Oxalobacteraceae</taxon>
        <taxon>Undibacterium</taxon>
    </lineage>
</organism>
<reference evidence="2" key="1">
    <citation type="submission" date="2023-09" db="EMBL/GenBank/DDBJ databases">
        <title>Undibacterium sp. 20NA77.5 isolated from freshwater.</title>
        <authorList>
            <person name="Le V."/>
            <person name="Ko S.-R."/>
            <person name="Ahn C.-Y."/>
            <person name="Oh H.-M."/>
        </authorList>
    </citation>
    <scope>NUCLEOTIDE SEQUENCE</scope>
    <source>
        <strain evidence="2">20NA77.5</strain>
    </source>
</reference>
<dbReference type="RefSeq" id="WP_309483463.1">
    <property type="nucleotide sequence ID" value="NZ_CP133720.1"/>
</dbReference>
<sequence length="165" mass="20284">MFLRRFISPLVIAFTASIAFAGTAMAQSPYQYSNAHPIVSHAPAMYNYVYYPSAQVYFAPSNRVWFWFDGYRWQNAYALPYGMQIDFRLGGIPITLRSALPYREHHYVDSYYGRPWRARHYHDRGRHERERHEWRERENWREQGRGYPRHDYDRDDRYQERHHRW</sequence>
<proteinExistence type="predicted"/>
<dbReference type="EMBL" id="CP133720">
    <property type="protein sequence ID" value="WMW81986.1"/>
    <property type="molecule type" value="Genomic_DNA"/>
</dbReference>
<protein>
    <submittedName>
        <fullName evidence="2">Uncharacterized protein</fullName>
    </submittedName>
</protein>
<name>A0ABY9RPS2_9BURK</name>
<keyword evidence="1" id="KW-0732">Signal</keyword>
<evidence type="ECO:0000256" key="1">
    <source>
        <dbReference type="SAM" id="SignalP"/>
    </source>
</evidence>